<gene>
    <name evidence="2" type="ORF">UJA718_LOCUS49682</name>
</gene>
<evidence type="ECO:0000256" key="1">
    <source>
        <dbReference type="SAM" id="MobiDB-lite"/>
    </source>
</evidence>
<evidence type="ECO:0000313" key="3">
    <source>
        <dbReference type="Proteomes" id="UP000663873"/>
    </source>
</evidence>
<dbReference type="Proteomes" id="UP000663873">
    <property type="component" value="Unassembled WGS sequence"/>
</dbReference>
<proteinExistence type="predicted"/>
<organism evidence="2 3">
    <name type="scientific">Rotaria socialis</name>
    <dbReference type="NCBI Taxonomy" id="392032"/>
    <lineage>
        <taxon>Eukaryota</taxon>
        <taxon>Metazoa</taxon>
        <taxon>Spiralia</taxon>
        <taxon>Gnathifera</taxon>
        <taxon>Rotifera</taxon>
        <taxon>Eurotatoria</taxon>
        <taxon>Bdelloidea</taxon>
        <taxon>Philodinida</taxon>
        <taxon>Philodinidae</taxon>
        <taxon>Rotaria</taxon>
    </lineage>
</organism>
<feature type="compositionally biased region" description="Low complexity" evidence="1">
    <location>
        <begin position="45"/>
        <end position="54"/>
    </location>
</feature>
<protein>
    <submittedName>
        <fullName evidence="2">Uncharacterized protein</fullName>
    </submittedName>
</protein>
<reference evidence="2" key="1">
    <citation type="submission" date="2021-02" db="EMBL/GenBank/DDBJ databases">
        <authorList>
            <person name="Nowell W R."/>
        </authorList>
    </citation>
    <scope>NUCLEOTIDE SEQUENCE</scope>
</reference>
<comment type="caution">
    <text evidence="2">The sequence shown here is derived from an EMBL/GenBank/DDBJ whole genome shotgun (WGS) entry which is preliminary data.</text>
</comment>
<feature type="compositionally biased region" description="Low complexity" evidence="1">
    <location>
        <begin position="11"/>
        <end position="24"/>
    </location>
</feature>
<name>A0A821ZX49_9BILA</name>
<evidence type="ECO:0000313" key="2">
    <source>
        <dbReference type="EMBL" id="CAF4988225.1"/>
    </source>
</evidence>
<dbReference type="EMBL" id="CAJOBP010105577">
    <property type="protein sequence ID" value="CAF4988225.1"/>
    <property type="molecule type" value="Genomic_DNA"/>
</dbReference>
<dbReference type="AlphaFoldDB" id="A0A821ZX49"/>
<feature type="region of interest" description="Disordered" evidence="1">
    <location>
        <begin position="1"/>
        <end position="54"/>
    </location>
</feature>
<feature type="non-terminal residue" evidence="2">
    <location>
        <position position="1"/>
    </location>
</feature>
<sequence length="80" mass="8880">NMLPDDPLQTSTSPPLSKISSSPSFQLVSACTGKKKRRQRHESNTTDSSSSRTVIRRTTSWRWVIVFGSFGVHFVADGLL</sequence>
<feature type="non-terminal residue" evidence="2">
    <location>
        <position position="80"/>
    </location>
</feature>
<keyword evidence="3" id="KW-1185">Reference proteome</keyword>
<accession>A0A821ZX49</accession>